<dbReference type="InterPro" id="IPR044898">
    <property type="entry name" value="CDI_dom_sf"/>
</dbReference>
<comment type="subcellular location">
    <subcellularLocation>
        <location evidence="1">Nucleus</location>
        <location evidence="1">Nucleoplasm</location>
    </subcellularLocation>
</comment>
<comment type="caution">
    <text evidence="8">The sequence shown here is derived from an EMBL/GenBank/DDBJ whole genome shotgun (WGS) entry which is preliminary data.</text>
</comment>
<evidence type="ECO:0000256" key="5">
    <source>
        <dbReference type="PIRNR" id="PIRNR017811"/>
    </source>
</evidence>
<organism evidence="8 9">
    <name type="scientific">Hibiscus sabdariffa</name>
    <name type="common">roselle</name>
    <dbReference type="NCBI Taxonomy" id="183260"/>
    <lineage>
        <taxon>Eukaryota</taxon>
        <taxon>Viridiplantae</taxon>
        <taxon>Streptophyta</taxon>
        <taxon>Embryophyta</taxon>
        <taxon>Tracheophyta</taxon>
        <taxon>Spermatophyta</taxon>
        <taxon>Magnoliopsida</taxon>
        <taxon>eudicotyledons</taxon>
        <taxon>Gunneridae</taxon>
        <taxon>Pentapetalae</taxon>
        <taxon>rosids</taxon>
        <taxon>malvids</taxon>
        <taxon>Malvales</taxon>
        <taxon>Malvaceae</taxon>
        <taxon>Malvoideae</taxon>
        <taxon>Hibiscus</taxon>
    </lineage>
</organism>
<evidence type="ECO:0000256" key="3">
    <source>
        <dbReference type="ARBA" id="ARBA00023013"/>
    </source>
</evidence>
<evidence type="ECO:0000256" key="1">
    <source>
        <dbReference type="ARBA" id="ARBA00004642"/>
    </source>
</evidence>
<dbReference type="InterPro" id="IPR044275">
    <property type="entry name" value="KRP"/>
</dbReference>
<dbReference type="PANTHER" id="PTHR46776">
    <property type="entry name" value="CYCLIN-DEPENDENT KINASE INHIBITOR 4-RELATED"/>
    <property type="match status" value="1"/>
</dbReference>
<reference evidence="8 9" key="1">
    <citation type="journal article" date="2024" name="G3 (Bethesda)">
        <title>Genome assembly of Hibiscus sabdariffa L. provides insights into metabolisms of medicinal natural products.</title>
        <authorList>
            <person name="Kim T."/>
        </authorList>
    </citation>
    <scope>NUCLEOTIDE SEQUENCE [LARGE SCALE GENOMIC DNA]</scope>
    <source>
        <strain evidence="8">TK-2024</strain>
        <tissue evidence="8">Old leaves</tissue>
    </source>
</reference>
<proteinExistence type="inferred from homology"/>
<evidence type="ECO:0000256" key="6">
    <source>
        <dbReference type="SAM" id="MobiDB-lite"/>
    </source>
</evidence>
<dbReference type="Proteomes" id="UP001472677">
    <property type="component" value="Unassembled WGS sequence"/>
</dbReference>
<evidence type="ECO:0000256" key="4">
    <source>
        <dbReference type="ARBA" id="ARBA00023306"/>
    </source>
</evidence>
<accession>A0ABR2EZL7</accession>
<keyword evidence="4" id="KW-0131">Cell cycle</keyword>
<name>A0ABR2EZL7_9ROSI</name>
<evidence type="ECO:0000256" key="2">
    <source>
        <dbReference type="ARBA" id="ARBA00010274"/>
    </source>
</evidence>
<dbReference type="PIRSF" id="PIRSF017811">
    <property type="entry name" value="CDK_inhib_pln"/>
    <property type="match status" value="1"/>
</dbReference>
<feature type="region of interest" description="Disordered" evidence="6">
    <location>
        <begin position="1"/>
        <end position="45"/>
    </location>
</feature>
<protein>
    <recommendedName>
        <fullName evidence="5">Cyclin-dependent kinase inhibitor</fullName>
    </recommendedName>
</protein>
<dbReference type="Pfam" id="PF02234">
    <property type="entry name" value="CDI"/>
    <property type="match status" value="1"/>
</dbReference>
<keyword evidence="9" id="KW-1185">Reference proteome</keyword>
<dbReference type="EMBL" id="JBBPBM010000009">
    <property type="protein sequence ID" value="KAK8568156.1"/>
    <property type="molecule type" value="Genomic_DNA"/>
</dbReference>
<gene>
    <name evidence="8" type="ORF">V6N12_006717</name>
</gene>
<feature type="domain" description="Cyclin-dependent kinase inhibitor" evidence="7">
    <location>
        <begin position="164"/>
        <end position="207"/>
    </location>
</feature>
<evidence type="ECO:0000313" key="9">
    <source>
        <dbReference type="Proteomes" id="UP001472677"/>
    </source>
</evidence>
<sequence length="210" mass="23733">MGDSMRNCKRSAETAEMEASSTSFSLSKRRKAVGPRELQELELTPPDIEFENPRLLSISQNQPIHFATFSDSCGVRAGDKCSRLFSGDSSASRCSRNESCDILNDSLRIVDLEAKSFETEISTCTNINKFSRETTPLSELCGYSDKMESPVKKPSPSPAKPSKMPSQAEIDEFFSVAEKYEQKRFAEKYNYDIVKDVPLDGRYRWLRLQP</sequence>
<dbReference type="Gene3D" id="4.10.365.10">
    <property type="entry name" value="p27"/>
    <property type="match status" value="1"/>
</dbReference>
<dbReference type="InterPro" id="IPR003175">
    <property type="entry name" value="CDI_dom"/>
</dbReference>
<evidence type="ECO:0000259" key="7">
    <source>
        <dbReference type="Pfam" id="PF02234"/>
    </source>
</evidence>
<keyword evidence="3 5" id="KW-0649">Protein kinase inhibitor</keyword>
<feature type="region of interest" description="Disordered" evidence="6">
    <location>
        <begin position="142"/>
        <end position="165"/>
    </location>
</feature>
<comment type="similarity">
    <text evidence="2 5">Belongs to the CDI family. ICK/KRP subfamily.</text>
</comment>
<evidence type="ECO:0000313" key="8">
    <source>
        <dbReference type="EMBL" id="KAK8568156.1"/>
    </source>
</evidence>